<feature type="region of interest" description="Disordered" evidence="2">
    <location>
        <begin position="1"/>
        <end position="21"/>
    </location>
</feature>
<dbReference type="AlphaFoldDB" id="A0A7S0X5G7"/>
<accession>A0A7S0X5G7</accession>
<protein>
    <submittedName>
        <fullName evidence="3">Uncharacterized protein</fullName>
    </submittedName>
</protein>
<feature type="region of interest" description="Disordered" evidence="2">
    <location>
        <begin position="75"/>
        <end position="99"/>
    </location>
</feature>
<sequence length="280" mass="29323">MEQAAGGGGAGVAAPPPWALGAPCVARDRERVEFISGASQKRLGSEGDGAGDWSRRAAAMESQLRWQLERCGAAAPLSPSSQQQGQQQQQQFPPPPPLASALALSAEHEVRARAARIETEHALQRATTGGTFLHQHGGSSSSMANAEVAAALRREVVGLQLQLGNSLQRLEDERTDRQADPKAAQLARDNARLTRENATLTAALVVAHGGTGRLGAMHAALVAAQMDLGRANERAVELEAALAEMMRGASSATHLAAGGDVKANGRGVDGRPSWDFSVRR</sequence>
<organism evidence="3">
    <name type="scientific">Mantoniella antarctica</name>
    <dbReference type="NCBI Taxonomy" id="81844"/>
    <lineage>
        <taxon>Eukaryota</taxon>
        <taxon>Viridiplantae</taxon>
        <taxon>Chlorophyta</taxon>
        <taxon>Mamiellophyceae</taxon>
        <taxon>Mamiellales</taxon>
        <taxon>Mamiellaceae</taxon>
        <taxon>Mantoniella</taxon>
    </lineage>
</organism>
<keyword evidence="1" id="KW-0175">Coiled coil</keyword>
<proteinExistence type="predicted"/>
<evidence type="ECO:0000256" key="2">
    <source>
        <dbReference type="SAM" id="MobiDB-lite"/>
    </source>
</evidence>
<feature type="compositionally biased region" description="Low complexity" evidence="2">
    <location>
        <begin position="75"/>
        <end position="91"/>
    </location>
</feature>
<name>A0A7S0X5G7_9CHLO</name>
<reference evidence="3" key="1">
    <citation type="submission" date="2021-01" db="EMBL/GenBank/DDBJ databases">
        <authorList>
            <person name="Corre E."/>
            <person name="Pelletier E."/>
            <person name="Niang G."/>
            <person name="Scheremetjew M."/>
            <person name="Finn R."/>
            <person name="Kale V."/>
            <person name="Holt S."/>
            <person name="Cochrane G."/>
            <person name="Meng A."/>
            <person name="Brown T."/>
            <person name="Cohen L."/>
        </authorList>
    </citation>
    <scope>NUCLEOTIDE SEQUENCE</scope>
    <source>
        <strain evidence="3">SL-175</strain>
    </source>
</reference>
<feature type="coiled-coil region" evidence="1">
    <location>
        <begin position="183"/>
        <end position="241"/>
    </location>
</feature>
<dbReference type="EMBL" id="HBFC01010387">
    <property type="protein sequence ID" value="CAD8703329.1"/>
    <property type="molecule type" value="Transcribed_RNA"/>
</dbReference>
<feature type="compositionally biased region" description="Gly residues" evidence="2">
    <location>
        <begin position="1"/>
        <end position="11"/>
    </location>
</feature>
<evidence type="ECO:0000313" key="3">
    <source>
        <dbReference type="EMBL" id="CAD8703329.1"/>
    </source>
</evidence>
<evidence type="ECO:0000256" key="1">
    <source>
        <dbReference type="SAM" id="Coils"/>
    </source>
</evidence>
<gene>
    <name evidence="3" type="ORF">MANT1106_LOCUS6011</name>
</gene>